<comment type="catalytic activity">
    <reaction evidence="10 11">
        <text>(1S,2R)-1-C-(indol-3-yl)glycerol 3-phosphate + L-serine = D-glyceraldehyde 3-phosphate + L-tryptophan + H2O</text>
        <dbReference type="Rhea" id="RHEA:10532"/>
        <dbReference type="ChEBI" id="CHEBI:15377"/>
        <dbReference type="ChEBI" id="CHEBI:33384"/>
        <dbReference type="ChEBI" id="CHEBI:57912"/>
        <dbReference type="ChEBI" id="CHEBI:58866"/>
        <dbReference type="ChEBI" id="CHEBI:59776"/>
        <dbReference type="EC" id="4.2.1.20"/>
    </reaction>
</comment>
<comment type="subunit">
    <text evidence="4 11">Tetramer of two alpha and two beta chains.</text>
</comment>
<dbReference type="PANTHER" id="PTHR48077">
    <property type="entry name" value="TRYPTOPHAN SYNTHASE-RELATED"/>
    <property type="match status" value="1"/>
</dbReference>
<evidence type="ECO:0000256" key="10">
    <source>
        <dbReference type="ARBA" id="ARBA00049047"/>
    </source>
</evidence>
<evidence type="ECO:0000256" key="4">
    <source>
        <dbReference type="ARBA" id="ARBA00011270"/>
    </source>
</evidence>
<evidence type="ECO:0000256" key="7">
    <source>
        <dbReference type="ARBA" id="ARBA00022898"/>
    </source>
</evidence>
<dbReference type="HAMAP" id="MF_00133">
    <property type="entry name" value="Trp_synth_beta"/>
    <property type="match status" value="1"/>
</dbReference>
<protein>
    <recommendedName>
        <fullName evidence="11">Tryptophan synthase beta chain</fullName>
        <ecNumber evidence="11">4.2.1.20</ecNumber>
    </recommendedName>
</protein>
<comment type="similarity">
    <text evidence="3 11">Belongs to the TrpB family.</text>
</comment>
<evidence type="ECO:0000256" key="5">
    <source>
        <dbReference type="ARBA" id="ARBA00022605"/>
    </source>
</evidence>
<dbReference type="InterPro" id="IPR006653">
    <property type="entry name" value="Trp_synth_b_CS"/>
</dbReference>
<keyword evidence="5 11" id="KW-0028">Amino-acid biosynthesis</keyword>
<keyword evidence="7 11" id="KW-0663">Pyridoxal phosphate</keyword>
<comment type="caution">
    <text evidence="13">The sequence shown here is derived from an EMBL/GenBank/DDBJ whole genome shotgun (WGS) entry which is preliminary data.</text>
</comment>
<evidence type="ECO:0000256" key="8">
    <source>
        <dbReference type="ARBA" id="ARBA00023141"/>
    </source>
</evidence>
<keyword evidence="6 11" id="KW-0822">Tryptophan biosynthesis</keyword>
<evidence type="ECO:0000259" key="12">
    <source>
        <dbReference type="Pfam" id="PF00291"/>
    </source>
</evidence>
<evidence type="ECO:0000313" key="13">
    <source>
        <dbReference type="EMBL" id="MBC6469205.1"/>
    </source>
</evidence>
<evidence type="ECO:0000256" key="3">
    <source>
        <dbReference type="ARBA" id="ARBA00009982"/>
    </source>
</evidence>
<dbReference type="RefSeq" id="WP_187246241.1">
    <property type="nucleotide sequence ID" value="NZ_BAAAOK010000015.1"/>
</dbReference>
<accession>A0ABR7LWH3</accession>
<dbReference type="NCBIfam" id="TIGR00263">
    <property type="entry name" value="trpB"/>
    <property type="match status" value="1"/>
</dbReference>
<dbReference type="PIRSF" id="PIRSF001413">
    <property type="entry name" value="Trp_syn_beta"/>
    <property type="match status" value="1"/>
</dbReference>
<evidence type="ECO:0000256" key="1">
    <source>
        <dbReference type="ARBA" id="ARBA00001933"/>
    </source>
</evidence>
<dbReference type="InterPro" id="IPR001926">
    <property type="entry name" value="TrpB-like_PALP"/>
</dbReference>
<feature type="domain" description="Tryptophan synthase beta chain-like PALP" evidence="12">
    <location>
        <begin position="63"/>
        <end position="388"/>
    </location>
</feature>
<dbReference type="PANTHER" id="PTHR48077:SF3">
    <property type="entry name" value="TRYPTOPHAN SYNTHASE"/>
    <property type="match status" value="1"/>
</dbReference>
<dbReference type="EC" id="4.2.1.20" evidence="11"/>
<dbReference type="PROSITE" id="PS00168">
    <property type="entry name" value="TRP_SYNTHASE_BETA"/>
    <property type="match status" value="1"/>
</dbReference>
<keyword evidence="14" id="KW-1185">Reference proteome</keyword>
<name>A0ABR7LWH3_9ACTN</name>
<evidence type="ECO:0000256" key="9">
    <source>
        <dbReference type="ARBA" id="ARBA00023239"/>
    </source>
</evidence>
<feature type="modified residue" description="N6-(pyridoxal phosphate)lysine" evidence="11">
    <location>
        <position position="98"/>
    </location>
</feature>
<sequence length="412" mass="43878">MTIDAARRDFAVPSESGHFGRFGGRFAPEALMAALDELTVEYATAKGDPKFQAELTDLLENYAGRPSPLTEAKRFGEHAGGVRILLKREDLNHTGSHKINNVLGQALLTRRMGKKRIIAETGAGQHGVATATAAALLGLECVVYMGEEDTVRQALNVARMRMLGAEVVSVKTGSRTLKDACNEAFRNWVSTVDGTHYCIGSTMGPHPFPMMVRDFQRIIGVETRRQVIDLTGSLPDAVVACVGGGSNAMGIFHAFIPDTDVKLYGFEAGGDGVGTGKHAATLVGGSVGVIHGMRTYLLQDEDGQTMETHSVSAGLDYPGVGPEHSWLHDTGRAVYREINDAEAMDAFSLLCRTEGIIPAIESAHALAGALKVGRELGADATVVVNLSGRGDKDMHTAAQWFGLMDEEAGAGR</sequence>
<dbReference type="CDD" id="cd06446">
    <property type="entry name" value="Trp-synth_B"/>
    <property type="match status" value="1"/>
</dbReference>
<dbReference type="EMBL" id="JABVEC010000024">
    <property type="protein sequence ID" value="MBC6469205.1"/>
    <property type="molecule type" value="Genomic_DNA"/>
</dbReference>
<comment type="function">
    <text evidence="11">The beta subunit is responsible for the synthesis of L-tryptophan from indole and L-serine.</text>
</comment>
<keyword evidence="9 11" id="KW-0456">Lyase</keyword>
<organism evidence="13 14">
    <name type="scientific">Actinomadura alba</name>
    <dbReference type="NCBI Taxonomy" id="406431"/>
    <lineage>
        <taxon>Bacteria</taxon>
        <taxon>Bacillati</taxon>
        <taxon>Actinomycetota</taxon>
        <taxon>Actinomycetes</taxon>
        <taxon>Streptosporangiales</taxon>
        <taxon>Thermomonosporaceae</taxon>
        <taxon>Actinomadura</taxon>
    </lineage>
</organism>
<dbReference type="InterPro" id="IPR036052">
    <property type="entry name" value="TrpB-like_PALP_sf"/>
</dbReference>
<gene>
    <name evidence="11 13" type="primary">trpB</name>
    <name evidence="13" type="ORF">HKK74_27460</name>
</gene>
<dbReference type="InterPro" id="IPR023026">
    <property type="entry name" value="Trp_synth_beta/beta-like"/>
</dbReference>
<evidence type="ECO:0000313" key="14">
    <source>
        <dbReference type="Proteomes" id="UP000805614"/>
    </source>
</evidence>
<dbReference type="Proteomes" id="UP000805614">
    <property type="component" value="Unassembled WGS sequence"/>
</dbReference>
<dbReference type="SUPFAM" id="SSF53686">
    <property type="entry name" value="Tryptophan synthase beta subunit-like PLP-dependent enzymes"/>
    <property type="match status" value="1"/>
</dbReference>
<evidence type="ECO:0000256" key="6">
    <source>
        <dbReference type="ARBA" id="ARBA00022822"/>
    </source>
</evidence>
<dbReference type="GO" id="GO:0004834">
    <property type="term" value="F:tryptophan synthase activity"/>
    <property type="evidence" value="ECO:0007669"/>
    <property type="project" value="UniProtKB-EC"/>
</dbReference>
<evidence type="ECO:0000256" key="2">
    <source>
        <dbReference type="ARBA" id="ARBA00004733"/>
    </source>
</evidence>
<evidence type="ECO:0000256" key="11">
    <source>
        <dbReference type="HAMAP-Rule" id="MF_00133"/>
    </source>
</evidence>
<dbReference type="Gene3D" id="3.40.50.1100">
    <property type="match status" value="2"/>
</dbReference>
<dbReference type="InterPro" id="IPR006654">
    <property type="entry name" value="Trp_synth_beta"/>
</dbReference>
<reference evidence="13 14" key="1">
    <citation type="submission" date="2020-06" db="EMBL/GenBank/DDBJ databases">
        <title>Actinomadura xiongansis sp. nov., isolated from soil of Baiyangdian.</title>
        <authorList>
            <person name="Zhang X."/>
        </authorList>
    </citation>
    <scope>NUCLEOTIDE SEQUENCE [LARGE SCALE GENOMIC DNA]</scope>
    <source>
        <strain evidence="13 14">HBUM206468</strain>
    </source>
</reference>
<comment type="pathway">
    <text evidence="2 11">Amino-acid biosynthesis; L-tryptophan biosynthesis; L-tryptophan from chorismate: step 5/5.</text>
</comment>
<comment type="cofactor">
    <cofactor evidence="1 11">
        <name>pyridoxal 5'-phosphate</name>
        <dbReference type="ChEBI" id="CHEBI:597326"/>
    </cofactor>
</comment>
<proteinExistence type="inferred from homology"/>
<dbReference type="Pfam" id="PF00291">
    <property type="entry name" value="PALP"/>
    <property type="match status" value="1"/>
</dbReference>
<keyword evidence="8 11" id="KW-0057">Aromatic amino acid biosynthesis</keyword>